<organism evidence="2 3">
    <name type="scientific">Paenibacillus allorhizoplanae</name>
    <dbReference type="NCBI Taxonomy" id="2905648"/>
    <lineage>
        <taxon>Bacteria</taxon>
        <taxon>Bacillati</taxon>
        <taxon>Bacillota</taxon>
        <taxon>Bacilli</taxon>
        <taxon>Bacillales</taxon>
        <taxon>Paenibacillaceae</taxon>
        <taxon>Paenibacillus</taxon>
    </lineage>
</organism>
<keyword evidence="1" id="KW-0732">Signal</keyword>
<dbReference type="EMBL" id="CAKMMW010000015">
    <property type="protein sequence ID" value="CAH1217027.1"/>
    <property type="molecule type" value="Genomic_DNA"/>
</dbReference>
<dbReference type="RefSeq" id="WP_236290697.1">
    <property type="nucleotide sequence ID" value="NZ_CAKMMW010000015.1"/>
</dbReference>
<dbReference type="Proteomes" id="UP000838821">
    <property type="component" value="Unassembled WGS sequence"/>
</dbReference>
<comment type="caution">
    <text evidence="2">The sequence shown here is derived from an EMBL/GenBank/DDBJ whole genome shotgun (WGS) entry which is preliminary data.</text>
</comment>
<feature type="chain" id="PRO_5045312356" evidence="1">
    <location>
        <begin position="35"/>
        <end position="393"/>
    </location>
</feature>
<protein>
    <submittedName>
        <fullName evidence="2">Uncharacterized protein</fullName>
    </submittedName>
</protein>
<sequence>MNKKRMLSTVFASLTAITLTLGGISLVQTNTAHATVNLTNWNPGHYLLTNDKLSISNGEYDTWLTQRSPDGTPIFRGIQKKYSWNELEIPNPSQPGQFIYDFSEIEDDLDHLANLTDTNGVAVPSKLVIQLQTKAFGEGESATPAYIQGSYYGGGVYETATGSYNPIRWNDHVRDRIKALYAALGTSFNGNNHLESVILSETAQSQQPDNINSQSISPAFSYTVYASAISDEIVALKAAFPNTVTIQFTNFPQQSLSGIIAAERTNGVGSGGPDIKAYSAINSSLIGTNTAPGAYSYYANAWNYSSVQGQTLAGIVPLGTAVQSADYFQDDAKTIPANISDLYTFGHDKLNLNYIYWLYNAKRINDVVNFLKTKVTLTDKAGGLYQTLPTAYQ</sequence>
<keyword evidence="3" id="KW-1185">Reference proteome</keyword>
<evidence type="ECO:0000313" key="3">
    <source>
        <dbReference type="Proteomes" id="UP000838821"/>
    </source>
</evidence>
<accession>A0ABN8GSY6</accession>
<name>A0ABN8GSY6_9BACL</name>
<proteinExistence type="predicted"/>
<feature type="signal peptide" evidence="1">
    <location>
        <begin position="1"/>
        <end position="34"/>
    </location>
</feature>
<evidence type="ECO:0000313" key="2">
    <source>
        <dbReference type="EMBL" id="CAH1217027.1"/>
    </source>
</evidence>
<evidence type="ECO:0000256" key="1">
    <source>
        <dbReference type="SAM" id="SignalP"/>
    </source>
</evidence>
<gene>
    <name evidence="2" type="ORF">PAECIP111891_04535</name>
</gene>
<reference evidence="2" key="1">
    <citation type="submission" date="2022-01" db="EMBL/GenBank/DDBJ databases">
        <authorList>
            <person name="Criscuolo A."/>
        </authorList>
    </citation>
    <scope>NUCLEOTIDE SEQUENCE</scope>
    <source>
        <strain evidence="2">CIP111891</strain>
    </source>
</reference>